<dbReference type="EC" id="2.3.1.178" evidence="3 8"/>
<dbReference type="Proteomes" id="UP000015525">
    <property type="component" value="Unassembled WGS sequence"/>
</dbReference>
<protein>
    <recommendedName>
        <fullName evidence="4 8">L-2,4-diaminobutyric acid acetyltransferase</fullName>
        <shortName evidence="8">DABA acetyltransferase</shortName>
        <ecNumber evidence="3 8">2.3.1.178</ecNumber>
    </recommendedName>
</protein>
<evidence type="ECO:0000256" key="7">
    <source>
        <dbReference type="ARBA" id="ARBA00048924"/>
    </source>
</evidence>
<evidence type="ECO:0000256" key="4">
    <source>
        <dbReference type="ARBA" id="ARBA00017935"/>
    </source>
</evidence>
<feature type="domain" description="N-acetyltransferase" evidence="10">
    <location>
        <begin position="73"/>
        <end position="227"/>
    </location>
</feature>
<evidence type="ECO:0000256" key="1">
    <source>
        <dbReference type="ARBA" id="ARBA00004978"/>
    </source>
</evidence>
<evidence type="ECO:0000313" key="11">
    <source>
        <dbReference type="EMBL" id="EQB14718.1"/>
    </source>
</evidence>
<dbReference type="InterPro" id="IPR000182">
    <property type="entry name" value="GNAT_dom"/>
</dbReference>
<keyword evidence="5 8" id="KW-0808">Transferase</keyword>
<organism evidence="11 12">
    <name type="scientific">Sphingobium quisquiliarum P25</name>
    <dbReference type="NCBI Taxonomy" id="1329909"/>
    <lineage>
        <taxon>Bacteria</taxon>
        <taxon>Pseudomonadati</taxon>
        <taxon>Pseudomonadota</taxon>
        <taxon>Alphaproteobacteria</taxon>
        <taxon>Sphingomonadales</taxon>
        <taxon>Sphingomonadaceae</taxon>
        <taxon>Sphingobium</taxon>
    </lineage>
</organism>
<dbReference type="CDD" id="cd04301">
    <property type="entry name" value="NAT_SF"/>
    <property type="match status" value="1"/>
</dbReference>
<evidence type="ECO:0000256" key="8">
    <source>
        <dbReference type="RuleBase" id="RU365045"/>
    </source>
</evidence>
<dbReference type="GO" id="GO:0033816">
    <property type="term" value="F:diaminobutyrate acetyltransferase activity"/>
    <property type="evidence" value="ECO:0007669"/>
    <property type="project" value="UniProtKB-EC"/>
</dbReference>
<evidence type="ECO:0000256" key="2">
    <source>
        <dbReference type="ARBA" id="ARBA00010712"/>
    </source>
</evidence>
<dbReference type="Gene3D" id="3.40.630.30">
    <property type="match status" value="1"/>
</dbReference>
<gene>
    <name evidence="8" type="primary">ectA</name>
    <name evidence="11" type="ORF">L288_00775</name>
</gene>
<dbReference type="InterPro" id="IPR012772">
    <property type="entry name" value="Ectoine_EctA"/>
</dbReference>
<evidence type="ECO:0000313" key="12">
    <source>
        <dbReference type="Proteomes" id="UP000015525"/>
    </source>
</evidence>
<dbReference type="EMBL" id="ATHO01000007">
    <property type="protein sequence ID" value="EQB14718.1"/>
    <property type="molecule type" value="Genomic_DNA"/>
</dbReference>
<dbReference type="PROSITE" id="PS51186">
    <property type="entry name" value="GNAT"/>
    <property type="match status" value="1"/>
</dbReference>
<dbReference type="SUPFAM" id="SSF55729">
    <property type="entry name" value="Acyl-CoA N-acyltransferases (Nat)"/>
    <property type="match status" value="1"/>
</dbReference>
<dbReference type="InterPro" id="IPR016181">
    <property type="entry name" value="Acyl_CoA_acyltransferase"/>
</dbReference>
<sequence>MLHRPKDQMKRPRVENRATCGICRAAPFDGLIRIRRKYFGRLIIFDPPSDAAYSPPRKFARQGRSAPAQTAQTKLRLPTADDGPSVTRLIASCPPLDVNSAYCNLLQCTHFAQSCIIAERAGTITGWVSSYRPPSEPDSFFVWQVAVAPEARGQRLAARMIEALLARPAAEGVTALITTVTNDNRASWSLFEGLASRWGASLSKSPLFHQDTHFAGAHATEWLARIGPLPRTAPQPIDQGELAT</sequence>
<evidence type="ECO:0000259" key="10">
    <source>
        <dbReference type="PROSITE" id="PS51186"/>
    </source>
</evidence>
<comment type="pathway">
    <text evidence="1 8">Amine and polyamine biosynthesis; ectoine biosynthesis; L-ectoine from L-aspartate 4-semialdehyde: step 2/3.</text>
</comment>
<dbReference type="UniPathway" id="UPA00067">
    <property type="reaction ID" value="UER00122"/>
</dbReference>
<keyword evidence="12" id="KW-1185">Reference proteome</keyword>
<dbReference type="Pfam" id="PF00583">
    <property type="entry name" value="Acetyltransf_1"/>
    <property type="match status" value="1"/>
</dbReference>
<comment type="similarity">
    <text evidence="2 8">Belongs to the acetyltransferase family. EctA subfamily.</text>
</comment>
<comment type="function">
    <text evidence="8">Catalyzes the acetylation of L-2,4-diaminobutyrate (DABA) to gamma-N-acetyl-alpha,gamma-diaminobutyric acid (ADABA) with acetyl coenzyme A.</text>
</comment>
<evidence type="ECO:0000256" key="5">
    <source>
        <dbReference type="ARBA" id="ARBA00022679"/>
    </source>
</evidence>
<evidence type="ECO:0000256" key="6">
    <source>
        <dbReference type="ARBA" id="ARBA00023315"/>
    </source>
</evidence>
<comment type="caution">
    <text evidence="11">The sequence shown here is derived from an EMBL/GenBank/DDBJ whole genome shotgun (WGS) entry which is preliminary data.</text>
</comment>
<comment type="catalytic activity">
    <reaction evidence="7 8">
        <text>L-2,4-diaminobutanoate + acetyl-CoA = (2S)-4-acetamido-2-aminobutanoate + CoA + H(+)</text>
        <dbReference type="Rhea" id="RHEA:16901"/>
        <dbReference type="ChEBI" id="CHEBI:15378"/>
        <dbReference type="ChEBI" id="CHEBI:57287"/>
        <dbReference type="ChEBI" id="CHEBI:57288"/>
        <dbReference type="ChEBI" id="CHEBI:58761"/>
        <dbReference type="ChEBI" id="CHEBI:58929"/>
        <dbReference type="EC" id="2.3.1.178"/>
    </reaction>
</comment>
<feature type="region of interest" description="Disordered" evidence="9">
    <location>
        <begin position="54"/>
        <end position="73"/>
    </location>
</feature>
<proteinExistence type="inferred from homology"/>
<keyword evidence="6 8" id="KW-0012">Acyltransferase</keyword>
<dbReference type="AlphaFoldDB" id="T0HRG0"/>
<name>T0HRG0_9SPHN</name>
<dbReference type="PATRIC" id="fig|1329909.3.peg.134"/>
<evidence type="ECO:0000256" key="9">
    <source>
        <dbReference type="SAM" id="MobiDB-lite"/>
    </source>
</evidence>
<dbReference type="NCBIfam" id="TIGR02406">
    <property type="entry name" value="ectoine_EctA"/>
    <property type="match status" value="1"/>
</dbReference>
<reference evidence="11 12" key="1">
    <citation type="journal article" date="2013" name="Genome Announc.">
        <title>Draft Genome Sequence of Sphingobium quisquiliarum Strain P25T, a Novel Hexachlorocyclohexane (HCH)-Degrading Bacterium Isolated from an HCH Dumpsite.</title>
        <authorList>
            <person name="Kumar Singh A."/>
            <person name="Sangwan N."/>
            <person name="Sharma A."/>
            <person name="Gupta V."/>
            <person name="Khurana J.P."/>
            <person name="Lal R."/>
        </authorList>
    </citation>
    <scope>NUCLEOTIDE SEQUENCE [LARGE SCALE GENOMIC DNA]</scope>
    <source>
        <strain evidence="11 12">P25</strain>
    </source>
</reference>
<accession>T0HRG0</accession>
<dbReference type="GO" id="GO:0019491">
    <property type="term" value="P:ectoine biosynthetic process"/>
    <property type="evidence" value="ECO:0007669"/>
    <property type="project" value="UniProtKB-UniPathway"/>
</dbReference>
<evidence type="ECO:0000256" key="3">
    <source>
        <dbReference type="ARBA" id="ARBA00012355"/>
    </source>
</evidence>